<dbReference type="Proteomes" id="UP001154282">
    <property type="component" value="Unassembled WGS sequence"/>
</dbReference>
<evidence type="ECO:0000256" key="9">
    <source>
        <dbReference type="ARBA" id="ARBA00023242"/>
    </source>
</evidence>
<dbReference type="GO" id="GO:0005739">
    <property type="term" value="C:mitochondrion"/>
    <property type="evidence" value="ECO:0007669"/>
    <property type="project" value="UniProtKB-SubCell"/>
</dbReference>
<keyword evidence="7" id="KW-0156">Chromatin regulator</keyword>
<evidence type="ECO:0000256" key="10">
    <source>
        <dbReference type="ARBA" id="ARBA00032947"/>
    </source>
</evidence>
<dbReference type="GO" id="GO:0006325">
    <property type="term" value="P:chromatin organization"/>
    <property type="evidence" value="ECO:0007669"/>
    <property type="project" value="UniProtKB-KW"/>
</dbReference>
<evidence type="ECO:0000313" key="17">
    <source>
        <dbReference type="Proteomes" id="UP001154282"/>
    </source>
</evidence>
<evidence type="ECO:0000259" key="15">
    <source>
        <dbReference type="Pfam" id="PF13891"/>
    </source>
</evidence>
<feature type="domain" description="KANL2-like probable zinc-finger" evidence="15">
    <location>
        <begin position="191"/>
        <end position="254"/>
    </location>
</feature>
<comment type="function">
    <text evidence="12">Non-catalytic component of the NSL histone acetyltransferase complex, a multiprotein complex that mediates histone H4 acetylation at 'Lys-5'- and 'Lys-8' (H4K5ac and H4K8ac) at transcription start sites and promotes transcription initiation. Required for NSL complex stability and for transcription of intraciliary transport genes in both ciliated and non-ciliated cells by regulating histone H4 acetylation at 'Lys-5'- and 'Lys-12' (H4K5ac and H4K12ac). This is necessary for cilium assembly in ciliated cells and for organization of the microtubule cytoskeleton in non-ciliated cells. Required within the NSL complex to maintain nuclear architecture stability by promoting KAT8-mediated acetylation of lamin LMNA.</text>
</comment>
<evidence type="ECO:0000256" key="13">
    <source>
        <dbReference type="ARBA" id="ARBA00093543"/>
    </source>
</evidence>
<proteinExistence type="predicted"/>
<feature type="compositionally biased region" description="Low complexity" evidence="14">
    <location>
        <begin position="17"/>
        <end position="53"/>
    </location>
</feature>
<sequence length="327" mass="35435">MTAAAQHHHNPPPSSSKPPRNSLNPTSAAAPPSSAAAPSQTLNSNNPTSSAAAAETAPIALHDKNHPFSHATHLTRHELLKRRSHLLKQVSRCYRDHYWALMEEVKGQYREYYWKYGVSPFKEERLEDGGEGEREREGGNFSSVEAMDESNHGGNLPMGAAAAAACGGNNNNGNLSSKGEVEMKNCQSSRCKSPGCRLKAMALTAYCHLHILCDTKQKLYKACTFVIKSAQAGPITCGKPILRSIVPALCSVHFQKAQQQVTRALKKAGLNVSSSSKLAPKLHVIVAEYVRQIQAKRKAAKRVNLIKDAVAGKEVKTEVGSCYAVKS</sequence>
<dbReference type="PANTHER" id="PTHR13453:SF1">
    <property type="entry name" value="KAT8 REGULATORY NSL COMPLEX SUBUNIT 2"/>
    <property type="match status" value="1"/>
</dbReference>
<dbReference type="Pfam" id="PF13891">
    <property type="entry name" value="zf-C3HC3H_KANSL2"/>
    <property type="match status" value="1"/>
</dbReference>
<evidence type="ECO:0000256" key="7">
    <source>
        <dbReference type="ARBA" id="ARBA00022853"/>
    </source>
</evidence>
<keyword evidence="8" id="KW-0496">Mitochondrion</keyword>
<dbReference type="GO" id="GO:0005634">
    <property type="term" value="C:nucleus"/>
    <property type="evidence" value="ECO:0007669"/>
    <property type="project" value="UniProtKB-SubCell"/>
</dbReference>
<dbReference type="InterPro" id="IPR025927">
    <property type="entry name" value="Znf_KANL2-like"/>
</dbReference>
<gene>
    <name evidence="16" type="ORF">LITE_LOCUS41993</name>
</gene>
<accession>A0AAV0Q786</accession>
<feature type="compositionally biased region" description="Basic residues" evidence="14">
    <location>
        <begin position="1"/>
        <end position="10"/>
    </location>
</feature>
<evidence type="ECO:0000256" key="4">
    <source>
        <dbReference type="ARBA" id="ARBA00022499"/>
    </source>
</evidence>
<comment type="subunit">
    <text evidence="13">Component of the NSL complex at least composed of KAT8/MOF, KANSL1, KANSL2, KANSL3, MCRS1, PHF20, OGT1/OGT, WDR5 and HCFC1.</text>
</comment>
<dbReference type="PANTHER" id="PTHR13453">
    <property type="entry name" value="KAT8 REGULATORY NSL COMPLEX SUBUNIT 2"/>
    <property type="match status" value="1"/>
</dbReference>
<evidence type="ECO:0000256" key="8">
    <source>
        <dbReference type="ARBA" id="ARBA00023128"/>
    </source>
</evidence>
<dbReference type="AlphaFoldDB" id="A0AAV0Q786"/>
<keyword evidence="6" id="KW-0832">Ubl conjugation</keyword>
<feature type="region of interest" description="Disordered" evidence="14">
    <location>
        <begin position="1"/>
        <end position="53"/>
    </location>
</feature>
<dbReference type="GO" id="GO:0044545">
    <property type="term" value="C:NSL complex"/>
    <property type="evidence" value="ECO:0007669"/>
    <property type="project" value="TreeGrafter"/>
</dbReference>
<protein>
    <recommendedName>
        <fullName evidence="3">KAT8 regulatory NSL complex subunit 2</fullName>
    </recommendedName>
    <alternativeName>
        <fullName evidence="11">NSL complex protein NSL2</fullName>
    </alternativeName>
    <alternativeName>
        <fullName evidence="10">Non-specific lethal 2 homolog</fullName>
    </alternativeName>
</protein>
<reference evidence="16" key="1">
    <citation type="submission" date="2022-08" db="EMBL/GenBank/DDBJ databases">
        <authorList>
            <person name="Gutierrez-Valencia J."/>
        </authorList>
    </citation>
    <scope>NUCLEOTIDE SEQUENCE</scope>
</reference>
<organism evidence="16 17">
    <name type="scientific">Linum tenue</name>
    <dbReference type="NCBI Taxonomy" id="586396"/>
    <lineage>
        <taxon>Eukaryota</taxon>
        <taxon>Viridiplantae</taxon>
        <taxon>Streptophyta</taxon>
        <taxon>Embryophyta</taxon>
        <taxon>Tracheophyta</taxon>
        <taxon>Spermatophyta</taxon>
        <taxon>Magnoliopsida</taxon>
        <taxon>eudicotyledons</taxon>
        <taxon>Gunneridae</taxon>
        <taxon>Pentapetalae</taxon>
        <taxon>rosids</taxon>
        <taxon>fabids</taxon>
        <taxon>Malpighiales</taxon>
        <taxon>Linaceae</taxon>
        <taxon>Linum</taxon>
    </lineage>
</organism>
<keyword evidence="4" id="KW-1017">Isopeptide bond</keyword>
<evidence type="ECO:0000313" key="16">
    <source>
        <dbReference type="EMBL" id="CAI0541172.1"/>
    </source>
</evidence>
<dbReference type="InterPro" id="IPR026316">
    <property type="entry name" value="NSL2"/>
</dbReference>
<comment type="caution">
    <text evidence="16">The sequence shown here is derived from an EMBL/GenBank/DDBJ whole genome shotgun (WGS) entry which is preliminary data.</text>
</comment>
<evidence type="ECO:0000256" key="5">
    <source>
        <dbReference type="ARBA" id="ARBA00022553"/>
    </source>
</evidence>
<evidence type="ECO:0000256" key="11">
    <source>
        <dbReference type="ARBA" id="ARBA00033378"/>
    </source>
</evidence>
<comment type="subcellular location">
    <subcellularLocation>
        <location evidence="2">Mitochondrion</location>
    </subcellularLocation>
    <subcellularLocation>
        <location evidence="1">Nucleus</location>
    </subcellularLocation>
</comment>
<evidence type="ECO:0000256" key="3">
    <source>
        <dbReference type="ARBA" id="ARBA00015508"/>
    </source>
</evidence>
<evidence type="ECO:0000256" key="2">
    <source>
        <dbReference type="ARBA" id="ARBA00004173"/>
    </source>
</evidence>
<name>A0AAV0Q786_9ROSI</name>
<keyword evidence="17" id="KW-1185">Reference proteome</keyword>
<evidence type="ECO:0000256" key="12">
    <source>
        <dbReference type="ARBA" id="ARBA00093359"/>
    </source>
</evidence>
<evidence type="ECO:0000256" key="6">
    <source>
        <dbReference type="ARBA" id="ARBA00022843"/>
    </source>
</evidence>
<evidence type="ECO:0000256" key="1">
    <source>
        <dbReference type="ARBA" id="ARBA00004123"/>
    </source>
</evidence>
<dbReference type="EMBL" id="CAMGYJ010000009">
    <property type="protein sequence ID" value="CAI0541172.1"/>
    <property type="molecule type" value="Genomic_DNA"/>
</dbReference>
<evidence type="ECO:0000256" key="14">
    <source>
        <dbReference type="SAM" id="MobiDB-lite"/>
    </source>
</evidence>
<keyword evidence="9" id="KW-0539">Nucleus</keyword>
<keyword evidence="5" id="KW-0597">Phosphoprotein</keyword>